<evidence type="ECO:0000256" key="8">
    <source>
        <dbReference type="ARBA" id="ARBA00023136"/>
    </source>
</evidence>
<comment type="subcellular location">
    <subcellularLocation>
        <location evidence="1">Cell membrane</location>
        <topology evidence="1">Multi-pass membrane protein</topology>
    </subcellularLocation>
</comment>
<evidence type="ECO:0000256" key="3">
    <source>
        <dbReference type="ARBA" id="ARBA00022475"/>
    </source>
</evidence>
<feature type="domain" description="CBS" evidence="13">
    <location>
        <begin position="286"/>
        <end position="343"/>
    </location>
</feature>
<feature type="transmembrane region" description="Helical" evidence="12">
    <location>
        <begin position="6"/>
        <end position="30"/>
    </location>
</feature>
<dbReference type="RefSeq" id="WP_209706155.1">
    <property type="nucleotide sequence ID" value="NZ_JAFIDA010000001.1"/>
</dbReference>
<dbReference type="Pfam" id="PF01595">
    <property type="entry name" value="CNNM"/>
    <property type="match status" value="1"/>
</dbReference>
<evidence type="ECO:0000256" key="1">
    <source>
        <dbReference type="ARBA" id="ARBA00004651"/>
    </source>
</evidence>
<evidence type="ECO:0000256" key="2">
    <source>
        <dbReference type="ARBA" id="ARBA00006337"/>
    </source>
</evidence>
<evidence type="ECO:0000256" key="12">
    <source>
        <dbReference type="SAM" id="Phobius"/>
    </source>
</evidence>
<dbReference type="InterPro" id="IPR044751">
    <property type="entry name" value="Ion_transp-like_CBS"/>
</dbReference>
<dbReference type="PROSITE" id="PS51371">
    <property type="entry name" value="CBS"/>
    <property type="match status" value="2"/>
</dbReference>
<dbReference type="CDD" id="cd04590">
    <property type="entry name" value="CBS_pair_CorC_HlyC_assoc"/>
    <property type="match status" value="1"/>
</dbReference>
<evidence type="ECO:0000256" key="10">
    <source>
        <dbReference type="PROSITE-ProRule" id="PRU01193"/>
    </source>
</evidence>
<keyword evidence="16" id="KW-1185">Reference proteome</keyword>
<evidence type="ECO:0000313" key="15">
    <source>
        <dbReference type="EMBL" id="MBP1327386.1"/>
    </source>
</evidence>
<keyword evidence="7 9" id="KW-0129">CBS domain</keyword>
<dbReference type="Gene3D" id="3.30.465.10">
    <property type="match status" value="1"/>
</dbReference>
<dbReference type="AlphaFoldDB" id="A0A940Q0B6"/>
<evidence type="ECO:0000259" key="14">
    <source>
        <dbReference type="PROSITE" id="PS51846"/>
    </source>
</evidence>
<dbReference type="PANTHER" id="PTHR43099">
    <property type="entry name" value="UPF0053 PROTEIN YRKA"/>
    <property type="match status" value="1"/>
</dbReference>
<dbReference type="Proteomes" id="UP000675163">
    <property type="component" value="Unassembled WGS sequence"/>
</dbReference>
<protein>
    <submittedName>
        <fullName evidence="15">CBS domain containing-hemolysin-like protein</fullName>
    </submittedName>
</protein>
<proteinExistence type="inferred from homology"/>
<dbReference type="EMBL" id="JAFIDA010000001">
    <property type="protein sequence ID" value="MBP1327386.1"/>
    <property type="molecule type" value="Genomic_DNA"/>
</dbReference>
<gene>
    <name evidence="15" type="ORF">JOF28_002618</name>
</gene>
<dbReference type="SUPFAM" id="SSF54631">
    <property type="entry name" value="CBS-domain pair"/>
    <property type="match status" value="1"/>
</dbReference>
<accession>A0A940Q0B6</accession>
<dbReference type="PROSITE" id="PS51846">
    <property type="entry name" value="CNNM"/>
    <property type="match status" value="1"/>
</dbReference>
<feature type="domain" description="CNNM transmembrane" evidence="14">
    <location>
        <begin position="1"/>
        <end position="202"/>
    </location>
</feature>
<dbReference type="Pfam" id="PF00571">
    <property type="entry name" value="CBS"/>
    <property type="match status" value="2"/>
</dbReference>
<evidence type="ECO:0000256" key="7">
    <source>
        <dbReference type="ARBA" id="ARBA00023122"/>
    </source>
</evidence>
<name>A0A940Q0B6_9MICO</name>
<evidence type="ECO:0000256" key="4">
    <source>
        <dbReference type="ARBA" id="ARBA00022692"/>
    </source>
</evidence>
<comment type="caution">
    <text evidence="15">The sequence shown here is derived from an EMBL/GenBank/DDBJ whole genome shotgun (WGS) entry which is preliminary data.</text>
</comment>
<organism evidence="15 16">
    <name type="scientific">Leucobacter exalbidus</name>
    <dbReference type="NCBI Taxonomy" id="662960"/>
    <lineage>
        <taxon>Bacteria</taxon>
        <taxon>Bacillati</taxon>
        <taxon>Actinomycetota</taxon>
        <taxon>Actinomycetes</taxon>
        <taxon>Micrococcales</taxon>
        <taxon>Microbacteriaceae</taxon>
        <taxon>Leucobacter</taxon>
    </lineage>
</organism>
<dbReference type="InterPro" id="IPR046342">
    <property type="entry name" value="CBS_dom_sf"/>
</dbReference>
<dbReference type="FunFam" id="3.10.580.10:FF:000002">
    <property type="entry name" value="Magnesium/cobalt efflux protein CorC"/>
    <property type="match status" value="1"/>
</dbReference>
<dbReference type="PANTHER" id="PTHR43099:SF6">
    <property type="entry name" value="UPF0053 PROTEIN RV1842C"/>
    <property type="match status" value="1"/>
</dbReference>
<evidence type="ECO:0000256" key="11">
    <source>
        <dbReference type="SAM" id="MobiDB-lite"/>
    </source>
</evidence>
<keyword evidence="4 10" id="KW-0812">Transmembrane</keyword>
<dbReference type="InterPro" id="IPR016169">
    <property type="entry name" value="FAD-bd_PCMH_sub2"/>
</dbReference>
<keyword evidence="8 10" id="KW-0472">Membrane</keyword>
<dbReference type="InterPro" id="IPR002550">
    <property type="entry name" value="CNNM"/>
</dbReference>
<feature type="domain" description="CBS" evidence="13">
    <location>
        <begin position="221"/>
        <end position="281"/>
    </location>
</feature>
<dbReference type="InterPro" id="IPR051676">
    <property type="entry name" value="UPF0053_domain"/>
</dbReference>
<dbReference type="GO" id="GO:0005886">
    <property type="term" value="C:plasma membrane"/>
    <property type="evidence" value="ECO:0007669"/>
    <property type="project" value="UniProtKB-SubCell"/>
</dbReference>
<dbReference type="InterPro" id="IPR005170">
    <property type="entry name" value="Transptr-assoc_dom"/>
</dbReference>
<keyword evidence="3" id="KW-1003">Cell membrane</keyword>
<evidence type="ECO:0000256" key="9">
    <source>
        <dbReference type="PROSITE-ProRule" id="PRU00703"/>
    </source>
</evidence>
<feature type="region of interest" description="Disordered" evidence="11">
    <location>
        <begin position="435"/>
        <end position="455"/>
    </location>
</feature>
<dbReference type="Gene3D" id="3.10.580.10">
    <property type="entry name" value="CBS-domain"/>
    <property type="match status" value="1"/>
</dbReference>
<dbReference type="SMART" id="SM01091">
    <property type="entry name" value="CorC_HlyC"/>
    <property type="match status" value="1"/>
</dbReference>
<evidence type="ECO:0000313" key="16">
    <source>
        <dbReference type="Proteomes" id="UP000675163"/>
    </source>
</evidence>
<dbReference type="GO" id="GO:0050660">
    <property type="term" value="F:flavin adenine dinucleotide binding"/>
    <property type="evidence" value="ECO:0007669"/>
    <property type="project" value="InterPro"/>
</dbReference>
<evidence type="ECO:0000256" key="6">
    <source>
        <dbReference type="ARBA" id="ARBA00022989"/>
    </source>
</evidence>
<reference evidence="15" key="1">
    <citation type="submission" date="2021-02" db="EMBL/GenBank/DDBJ databases">
        <title>Sequencing the genomes of 1000 actinobacteria strains.</title>
        <authorList>
            <person name="Klenk H.-P."/>
        </authorList>
    </citation>
    <scope>NUCLEOTIDE SEQUENCE</scope>
    <source>
        <strain evidence="15">DSM 22850</strain>
    </source>
</reference>
<comment type="similarity">
    <text evidence="2">Belongs to the UPF0053 family.</text>
</comment>
<keyword evidence="6 10" id="KW-1133">Transmembrane helix</keyword>
<sequence>MSDWVLLVIGIVLTAGTGIFVAAEFSLVALDRQDLERRRAGGERGLDGVIRGLSRTSTHLSSAQLGITLTTLLAGYTLEPALSAYLDAPLGALGVPAELRRTISAPIAVVIATVFSMIAGELVPKNFALAKPLTTARFVMPAQAAFTSTFKPAVNLLNGSANGILRGIGIEPKEEISGARSAEELSSLVRHSASAGLLEADTATLLGRTLRFAELTAGDVMTPRLKVESLHRLETAQDVLELSGRSGFSRFPVIDEDRDDVVGVVHVKQAVSVPRAKRVDVPVAALAEEAVRVPETIRLDQLLEDLRGNGFQLAIVVDEYGGTAGIVTLEDLVEEIVGEVSDEHDRAAAGVVGTAEQMTFPADLRPDELAEQTGIEVPEDDEYDTIAGYVLSKLGRMPLAGDEVALPDGGMLRVERLEGRRISRLRFTSEPLPLGIVAEEPEAGSSHKQRRTEAS</sequence>
<dbReference type="InterPro" id="IPR036318">
    <property type="entry name" value="FAD-bd_PCMH-like_sf"/>
</dbReference>
<dbReference type="SUPFAM" id="SSF56176">
    <property type="entry name" value="FAD-binding/transporter-associated domain-like"/>
    <property type="match status" value="1"/>
</dbReference>
<keyword evidence="5" id="KW-0677">Repeat</keyword>
<evidence type="ECO:0000256" key="5">
    <source>
        <dbReference type="ARBA" id="ARBA00022737"/>
    </source>
</evidence>
<dbReference type="InterPro" id="IPR000644">
    <property type="entry name" value="CBS_dom"/>
</dbReference>
<dbReference type="Pfam" id="PF03471">
    <property type="entry name" value="CorC_HlyC"/>
    <property type="match status" value="1"/>
</dbReference>
<dbReference type="SMART" id="SM00116">
    <property type="entry name" value="CBS"/>
    <property type="match status" value="2"/>
</dbReference>
<evidence type="ECO:0000259" key="13">
    <source>
        <dbReference type="PROSITE" id="PS51371"/>
    </source>
</evidence>